<evidence type="ECO:0000313" key="10">
    <source>
        <dbReference type="Proteomes" id="UP000641152"/>
    </source>
</evidence>
<dbReference type="EMBL" id="JACXST010000003">
    <property type="protein sequence ID" value="MBD9362673.1"/>
    <property type="molecule type" value="Genomic_DNA"/>
</dbReference>
<dbReference type="InterPro" id="IPR051263">
    <property type="entry name" value="C-type_cytochrome_biogenesis"/>
</dbReference>
<gene>
    <name evidence="9" type="ORF">EBB_19595</name>
</gene>
<name>A0ABR9DHU2_9GAMM</name>
<comment type="function">
    <text evidence="7">Possible subunit of a heme lyase.</text>
</comment>
<comment type="similarity">
    <text evidence="1 7">Belongs to the CcmH/CycL/Ccl2/NrfF family.</text>
</comment>
<sequence>MRFLYVLILALALNQAQADIEYRDFKQPEQEQAYQTLISELRCLVCQNQTIADSNADLAKDLRRQVYEMLQQGKSRQDIVDFMTDRYGDFVMYKPALKLKTMLLWLGPVLFLVIGLATVWVLRSKTTVTEEPLSKEQRAKLESILDKGDDA</sequence>
<keyword evidence="3 7" id="KW-0479">Metal-binding</keyword>
<feature type="chain" id="PRO_5044975021" description="Cytochrome c-type biogenesis protein" evidence="7">
    <location>
        <begin position="19"/>
        <end position="151"/>
    </location>
</feature>
<evidence type="ECO:0000256" key="6">
    <source>
        <dbReference type="ARBA" id="ARBA00023004"/>
    </source>
</evidence>
<evidence type="ECO:0000313" key="9">
    <source>
        <dbReference type="EMBL" id="MBD9362673.1"/>
    </source>
</evidence>
<accession>A0ABR9DHU2</accession>
<proteinExistence type="inferred from homology"/>
<dbReference type="InterPro" id="IPR038297">
    <property type="entry name" value="CcmH/CycL/NrfF/Ccl2_sf"/>
</dbReference>
<protein>
    <recommendedName>
        <fullName evidence="7">Cytochrome c-type biogenesis protein</fullName>
    </recommendedName>
</protein>
<dbReference type="CDD" id="cd16378">
    <property type="entry name" value="CcmH_N"/>
    <property type="match status" value="1"/>
</dbReference>
<evidence type="ECO:0000256" key="2">
    <source>
        <dbReference type="ARBA" id="ARBA00022617"/>
    </source>
</evidence>
<keyword evidence="7" id="KW-0812">Transmembrane</keyword>
<feature type="domain" description="CcmH/CycL/Ccl2/NrfF N-terminal" evidence="8">
    <location>
        <begin position="7"/>
        <end position="145"/>
    </location>
</feature>
<dbReference type="InterPro" id="IPR005616">
    <property type="entry name" value="CcmH/CycL/Ccl2/NrfF_N"/>
</dbReference>
<keyword evidence="2 7" id="KW-0349">Heme</keyword>
<comment type="caution">
    <text evidence="9">The sequence shown here is derived from an EMBL/GenBank/DDBJ whole genome shotgun (WGS) entry which is preliminary data.</text>
</comment>
<dbReference type="PANTHER" id="PTHR47870:SF1">
    <property type="entry name" value="CYTOCHROME C-TYPE BIOGENESIS PROTEIN CCMH"/>
    <property type="match status" value="1"/>
</dbReference>
<dbReference type="Gene3D" id="1.10.8.640">
    <property type="entry name" value="Cytochrome C biogenesis protein"/>
    <property type="match status" value="1"/>
</dbReference>
<evidence type="ECO:0000256" key="4">
    <source>
        <dbReference type="ARBA" id="ARBA00022729"/>
    </source>
</evidence>
<evidence type="ECO:0000259" key="8">
    <source>
        <dbReference type="Pfam" id="PF03918"/>
    </source>
</evidence>
<evidence type="ECO:0000256" key="3">
    <source>
        <dbReference type="ARBA" id="ARBA00022723"/>
    </source>
</evidence>
<evidence type="ECO:0000256" key="7">
    <source>
        <dbReference type="RuleBase" id="RU364112"/>
    </source>
</evidence>
<dbReference type="PANTHER" id="PTHR47870">
    <property type="entry name" value="CYTOCHROME C-TYPE BIOGENESIS PROTEIN CCMH"/>
    <property type="match status" value="1"/>
</dbReference>
<keyword evidence="7" id="KW-1133">Transmembrane helix</keyword>
<evidence type="ECO:0000256" key="1">
    <source>
        <dbReference type="ARBA" id="ARBA00010342"/>
    </source>
</evidence>
<dbReference type="Proteomes" id="UP000641152">
    <property type="component" value="Unassembled WGS sequence"/>
</dbReference>
<dbReference type="Pfam" id="PF03918">
    <property type="entry name" value="CcmH"/>
    <property type="match status" value="1"/>
</dbReference>
<organism evidence="9 10">
    <name type="scientific">Methylomonas fluvii</name>
    <dbReference type="NCBI Taxonomy" id="1854564"/>
    <lineage>
        <taxon>Bacteria</taxon>
        <taxon>Pseudomonadati</taxon>
        <taxon>Pseudomonadota</taxon>
        <taxon>Gammaproteobacteria</taxon>
        <taxon>Methylococcales</taxon>
        <taxon>Methylococcaceae</taxon>
        <taxon>Methylomonas</taxon>
    </lineage>
</organism>
<feature type="transmembrane region" description="Helical" evidence="7">
    <location>
        <begin position="102"/>
        <end position="122"/>
    </location>
</feature>
<evidence type="ECO:0000256" key="5">
    <source>
        <dbReference type="ARBA" id="ARBA00022748"/>
    </source>
</evidence>
<reference evidence="9 10" key="1">
    <citation type="submission" date="2020-09" db="EMBL/GenBank/DDBJ databases">
        <title>Methylomonas albis sp. nov. and Methylomonas fluvii sp. nov.: Two cold-adapted methanotrophs from the River Elbe and an amended description of Methylovulum psychrotolerans strain Eb1.</title>
        <authorList>
            <person name="Bussmann I.K."/>
            <person name="Klings K.-W."/>
            <person name="Warnstedt J."/>
            <person name="Hoppert M."/>
            <person name="Saborowski A."/>
            <person name="Horn F."/>
            <person name="Liebner S."/>
        </authorList>
    </citation>
    <scope>NUCLEOTIDE SEQUENCE [LARGE SCALE GENOMIC DNA]</scope>
    <source>
        <strain evidence="9 10">EbB</strain>
    </source>
</reference>
<keyword evidence="10" id="KW-1185">Reference proteome</keyword>
<keyword evidence="5" id="KW-0201">Cytochrome c-type biogenesis</keyword>
<dbReference type="RefSeq" id="WP_192395430.1">
    <property type="nucleotide sequence ID" value="NZ_CAJHIU010000003.1"/>
</dbReference>
<keyword evidence="6 7" id="KW-0408">Iron</keyword>
<keyword evidence="7" id="KW-0472">Membrane</keyword>
<feature type="signal peptide" evidence="7">
    <location>
        <begin position="1"/>
        <end position="18"/>
    </location>
</feature>
<keyword evidence="4 7" id="KW-0732">Signal</keyword>